<gene>
    <name evidence="3" type="ORF">H7965_25215</name>
</gene>
<dbReference type="EMBL" id="JACOMF010000063">
    <property type="protein sequence ID" value="MBC4018569.1"/>
    <property type="molecule type" value="Genomic_DNA"/>
</dbReference>
<evidence type="ECO:0000256" key="1">
    <source>
        <dbReference type="SAM" id="MobiDB-lite"/>
    </source>
</evidence>
<feature type="region of interest" description="Disordered" evidence="1">
    <location>
        <begin position="37"/>
        <end position="56"/>
    </location>
</feature>
<reference evidence="3" key="1">
    <citation type="submission" date="2020-08" db="EMBL/GenBank/DDBJ databases">
        <authorList>
            <person name="Hu Y."/>
            <person name="Nguyen S.V."/>
            <person name="Li F."/>
            <person name="Fanning S."/>
        </authorList>
    </citation>
    <scope>NUCLEOTIDE SEQUENCE</scope>
    <source>
        <strain evidence="3">SYSU D8009</strain>
    </source>
</reference>
<sequence length="423" mass="46060">MIPTDATASRRAPIGAGALVLACLAAPALAESEPASVRPPAFEEAPPAQVGSAPPADALVHPRLTLDIDMNLYGIGTPSASASRREGFAGFLFGHINPGLHLTPDVSVQAFIHPDPAGDFEPNGAVAFLRRQNVILEQLFAEWRPAAGLQLYAGKFNAPFGYGYEYFPGVLASFRAHDAYLIREQLGAGANWTLPLPEDWGEHTVSAAVFTLDTSLLANSLITRQRCCDPGFNRYVRTTLRKGGAGNTGKLDNLALSVEGRAIPALPGLTYNLGLLSRGAGKDGTRREWAWAAGLRYEHAWTETARSLVFGEVVEFRNAGGNPLEAAEDGTERVLSERRRFSTLGTQTLIGSWRATFVWQREEAKRSFNALPTQTWLEISGGRELGWSFGLDVGYQYARYVRDDRSLGQSHSIVGRLNYRFIN</sequence>
<protein>
    <submittedName>
        <fullName evidence="3">Uncharacterized protein</fullName>
    </submittedName>
</protein>
<evidence type="ECO:0000313" key="3">
    <source>
        <dbReference type="EMBL" id="MBC4018569.1"/>
    </source>
</evidence>
<organism evidence="3 4">
    <name type="scientific">Siccirubricoccus deserti</name>
    <dbReference type="NCBI Taxonomy" id="2013562"/>
    <lineage>
        <taxon>Bacteria</taxon>
        <taxon>Pseudomonadati</taxon>
        <taxon>Pseudomonadota</taxon>
        <taxon>Alphaproteobacteria</taxon>
        <taxon>Acetobacterales</taxon>
        <taxon>Roseomonadaceae</taxon>
        <taxon>Siccirubricoccus</taxon>
    </lineage>
</organism>
<proteinExistence type="predicted"/>
<keyword evidence="2" id="KW-0732">Signal</keyword>
<feature type="chain" id="PRO_5040907325" evidence="2">
    <location>
        <begin position="31"/>
        <end position="423"/>
    </location>
</feature>
<feature type="signal peptide" evidence="2">
    <location>
        <begin position="1"/>
        <end position="30"/>
    </location>
</feature>
<accession>A0A9X0R2K6</accession>
<name>A0A9X0R2K6_9PROT</name>
<evidence type="ECO:0000313" key="4">
    <source>
        <dbReference type="Proteomes" id="UP000600101"/>
    </source>
</evidence>
<dbReference type="AlphaFoldDB" id="A0A9X0R2K6"/>
<dbReference type="RefSeq" id="WP_186773319.1">
    <property type="nucleotide sequence ID" value="NZ_JACOMF010000063.1"/>
</dbReference>
<evidence type="ECO:0000256" key="2">
    <source>
        <dbReference type="SAM" id="SignalP"/>
    </source>
</evidence>
<comment type="caution">
    <text evidence="3">The sequence shown here is derived from an EMBL/GenBank/DDBJ whole genome shotgun (WGS) entry which is preliminary data.</text>
</comment>
<keyword evidence="4" id="KW-1185">Reference proteome</keyword>
<dbReference type="Proteomes" id="UP000600101">
    <property type="component" value="Unassembled WGS sequence"/>
</dbReference>